<gene>
    <name evidence="1" type="ORF">SAMN05428963_103360</name>
</gene>
<proteinExistence type="predicted"/>
<protein>
    <submittedName>
        <fullName evidence="1">Uncharacterized protein</fullName>
    </submittedName>
</protein>
<dbReference type="Proteomes" id="UP000190135">
    <property type="component" value="Unassembled WGS sequence"/>
</dbReference>
<keyword evidence="2" id="KW-1185">Reference proteome</keyword>
<evidence type="ECO:0000313" key="1">
    <source>
        <dbReference type="EMBL" id="SJZ87029.1"/>
    </source>
</evidence>
<name>A0A1T4P6F3_9HYPH</name>
<reference evidence="1 2" key="1">
    <citation type="submission" date="2017-02" db="EMBL/GenBank/DDBJ databases">
        <authorList>
            <person name="Peterson S.W."/>
        </authorList>
    </citation>
    <scope>NUCLEOTIDE SEQUENCE [LARGE SCALE GENOMIC DNA]</scope>
    <source>
        <strain evidence="1 2">USBA 369</strain>
    </source>
</reference>
<dbReference type="EMBL" id="FUXL01000003">
    <property type="protein sequence ID" value="SJZ87029.1"/>
    <property type="molecule type" value="Genomic_DNA"/>
</dbReference>
<sequence>MQSMNVPRLSPELRAILTKAALAAMTVGAQRPDGSVSARPAN</sequence>
<accession>A0A1T4P6F3</accession>
<evidence type="ECO:0000313" key="2">
    <source>
        <dbReference type="Proteomes" id="UP000190135"/>
    </source>
</evidence>
<dbReference type="AlphaFoldDB" id="A0A1T4P6F3"/>
<dbReference type="RefSeq" id="WP_280949367.1">
    <property type="nucleotide sequence ID" value="NZ_FUXL01000003.1"/>
</dbReference>
<organism evidence="1 2">
    <name type="scientific">Consotaella salsifontis</name>
    <dbReference type="NCBI Taxonomy" id="1365950"/>
    <lineage>
        <taxon>Bacteria</taxon>
        <taxon>Pseudomonadati</taxon>
        <taxon>Pseudomonadota</taxon>
        <taxon>Alphaproteobacteria</taxon>
        <taxon>Hyphomicrobiales</taxon>
        <taxon>Aurantimonadaceae</taxon>
        <taxon>Consotaella</taxon>
    </lineage>
</organism>